<organism evidence="5 6">
    <name type="scientific">Daphnia pulex</name>
    <name type="common">Water flea</name>
    <dbReference type="NCBI Taxonomy" id="6669"/>
    <lineage>
        <taxon>Eukaryota</taxon>
        <taxon>Metazoa</taxon>
        <taxon>Ecdysozoa</taxon>
        <taxon>Arthropoda</taxon>
        <taxon>Crustacea</taxon>
        <taxon>Branchiopoda</taxon>
        <taxon>Diplostraca</taxon>
        <taxon>Cladocera</taxon>
        <taxon>Anomopoda</taxon>
        <taxon>Daphniidae</taxon>
        <taxon>Daphnia</taxon>
    </lineage>
</organism>
<dbReference type="GO" id="GO:0003924">
    <property type="term" value="F:GTPase activity"/>
    <property type="evidence" value="ECO:0000318"/>
    <property type="project" value="GO_Central"/>
</dbReference>
<dbReference type="PhylomeDB" id="E9HPZ8"/>
<keyword evidence="2" id="KW-0547">Nucleotide-binding</keyword>
<dbReference type="FunFam" id="3.40.50.300:FF:003534">
    <property type="entry name" value="Uncharacterized protein"/>
    <property type="match status" value="1"/>
</dbReference>
<feature type="compositionally biased region" description="Polar residues" evidence="3">
    <location>
        <begin position="545"/>
        <end position="556"/>
    </location>
</feature>
<dbReference type="InterPro" id="IPR027417">
    <property type="entry name" value="P-loop_NTPase"/>
</dbReference>
<dbReference type="PANTHER" id="PTHR32046:SF14">
    <property type="match status" value="1"/>
</dbReference>
<keyword evidence="6" id="KW-1185">Reference proteome</keyword>
<dbReference type="GO" id="GO:0061640">
    <property type="term" value="P:cytoskeleton-dependent cytokinesis"/>
    <property type="evidence" value="ECO:0000318"/>
    <property type="project" value="GO_Central"/>
</dbReference>
<dbReference type="GO" id="GO:0008104">
    <property type="term" value="P:intracellular protein localization"/>
    <property type="evidence" value="ECO:0000318"/>
    <property type="project" value="GO_Central"/>
</dbReference>
<dbReference type="HOGENOM" id="CLU_018951_2_0_1"/>
<gene>
    <name evidence="5" type="ORF">DAPPUDRAFT_204173</name>
</gene>
<dbReference type="OMA" id="FEYESNY"/>
<dbReference type="Pfam" id="PF04548">
    <property type="entry name" value="AIG1"/>
    <property type="match status" value="1"/>
</dbReference>
<dbReference type="EMBL" id="GL732713">
    <property type="protein sequence ID" value="EFX66182.1"/>
    <property type="molecule type" value="Genomic_DNA"/>
</dbReference>
<evidence type="ECO:0000313" key="6">
    <source>
        <dbReference type="Proteomes" id="UP000000305"/>
    </source>
</evidence>
<sequence length="585" mass="66085">MRKHKVIILMGATGCGKSTLINGMVNYILGVKWDDPFRFKCVREDETTAKNQAISQTSTVTAYTLRHRDGMAVPYSITIIDTPGYGDTRGVQRDKEITRKIHQFLTQPETRVDEIHAACFVAASGNSRLTPTQRYIIDSVLSIFGKDVKENIRLLVTFADNAHPPVVEACLAANFPVTSASAGITFSKFNSSVLYANNEQQGDDDFCFDELFWDMGQENFHKFFTMLEKMNGKDLKSTRNVIQSRGLLEQSLKDIEQELEVCFVKIENTEIFQRKMREYGHKMESNKNFTFEKTEMRLTKFTCGKGFFAYNCRRCRDTCERPVKQKKTERLATIKRKCDKEFCTCPASEHEYQQFEWRLTPVKITTTLKDMKFEYESNYDRKVTVEQLLADNLDELNMAKAKVFSLLEQVGINARSLKSTALRSNALTPSDYLSMMRSRVAEEQAPGYLTRLETLTELQNCLAADASASASHNTARNFPVTQTLRTSNTGGASHGENWGSKTSQYSQHGTVDGFRMTRTNTAFVPSNYSSGYHARAASGPILNQHNNQSAMTTRGTSDSKEVYSSDDNKDKKGIVAAVKGFLFNT</sequence>
<dbReference type="Gene3D" id="3.40.50.300">
    <property type="entry name" value="P-loop containing nucleotide triphosphate hydrolases"/>
    <property type="match status" value="1"/>
</dbReference>
<dbReference type="SUPFAM" id="SSF52540">
    <property type="entry name" value="P-loop containing nucleoside triphosphate hydrolases"/>
    <property type="match status" value="2"/>
</dbReference>
<evidence type="ECO:0000259" key="4">
    <source>
        <dbReference type="Pfam" id="PF04548"/>
    </source>
</evidence>
<dbReference type="GO" id="GO:0005525">
    <property type="term" value="F:GTP binding"/>
    <property type="evidence" value="ECO:0007669"/>
    <property type="project" value="InterPro"/>
</dbReference>
<dbReference type="Proteomes" id="UP000000305">
    <property type="component" value="Unassembled WGS sequence"/>
</dbReference>
<dbReference type="OrthoDB" id="2386367at2759"/>
<dbReference type="InParanoid" id="E9HPZ8"/>
<dbReference type="GO" id="GO:0031105">
    <property type="term" value="C:septin complex"/>
    <property type="evidence" value="ECO:0000318"/>
    <property type="project" value="GO_Central"/>
</dbReference>
<evidence type="ECO:0000256" key="2">
    <source>
        <dbReference type="ARBA" id="ARBA00022741"/>
    </source>
</evidence>
<evidence type="ECO:0000256" key="1">
    <source>
        <dbReference type="ARBA" id="ARBA00008535"/>
    </source>
</evidence>
<feature type="compositionally biased region" description="Basic and acidic residues" evidence="3">
    <location>
        <begin position="557"/>
        <end position="567"/>
    </location>
</feature>
<name>E9HPZ8_DAPPU</name>
<evidence type="ECO:0000313" key="5">
    <source>
        <dbReference type="EMBL" id="EFX66182.1"/>
    </source>
</evidence>
<dbReference type="GO" id="GO:0060090">
    <property type="term" value="F:molecular adaptor activity"/>
    <property type="evidence" value="ECO:0000318"/>
    <property type="project" value="GO_Central"/>
</dbReference>
<dbReference type="KEGG" id="dpx:DAPPUDRAFT_204173"/>
<proteinExistence type="inferred from homology"/>
<comment type="similarity">
    <text evidence="1">Belongs to the TRAFAC class TrmE-Era-EngA-EngB-Septin-like GTPase superfamily. AIG1/Toc34/Toc159-like paraseptin GTPase family. IAN subfamily.</text>
</comment>
<dbReference type="PANTHER" id="PTHR32046">
    <property type="entry name" value="G DOMAIN-CONTAINING PROTEIN"/>
    <property type="match status" value="1"/>
</dbReference>
<dbReference type="AlphaFoldDB" id="E9HPZ8"/>
<protein>
    <recommendedName>
        <fullName evidence="4">AIG1-type G domain-containing protein</fullName>
    </recommendedName>
</protein>
<dbReference type="eggNOG" id="ENOG502QTS0">
    <property type="taxonomic scope" value="Eukaryota"/>
</dbReference>
<accession>E9HPZ8</accession>
<feature type="domain" description="AIG1-type G" evidence="4">
    <location>
        <begin position="7"/>
        <end position="164"/>
    </location>
</feature>
<dbReference type="InterPro" id="IPR006703">
    <property type="entry name" value="G_AIG1"/>
</dbReference>
<evidence type="ECO:0000256" key="3">
    <source>
        <dbReference type="SAM" id="MobiDB-lite"/>
    </source>
</evidence>
<dbReference type="GO" id="GO:0005940">
    <property type="term" value="C:septin ring"/>
    <property type="evidence" value="ECO:0000318"/>
    <property type="project" value="GO_Central"/>
</dbReference>
<dbReference type="STRING" id="6669.E9HPZ8"/>
<dbReference type="GO" id="GO:0032153">
    <property type="term" value="C:cell division site"/>
    <property type="evidence" value="ECO:0000318"/>
    <property type="project" value="GO_Central"/>
</dbReference>
<dbReference type="GO" id="GO:0015630">
    <property type="term" value="C:microtubule cytoskeleton"/>
    <property type="evidence" value="ECO:0000318"/>
    <property type="project" value="GO_Central"/>
</dbReference>
<reference evidence="5 6" key="1">
    <citation type="journal article" date="2011" name="Science">
        <title>The ecoresponsive genome of Daphnia pulex.</title>
        <authorList>
            <person name="Colbourne J.K."/>
            <person name="Pfrender M.E."/>
            <person name="Gilbert D."/>
            <person name="Thomas W.K."/>
            <person name="Tucker A."/>
            <person name="Oakley T.H."/>
            <person name="Tokishita S."/>
            <person name="Aerts A."/>
            <person name="Arnold G.J."/>
            <person name="Basu M.K."/>
            <person name="Bauer D.J."/>
            <person name="Caceres C.E."/>
            <person name="Carmel L."/>
            <person name="Casola C."/>
            <person name="Choi J.H."/>
            <person name="Detter J.C."/>
            <person name="Dong Q."/>
            <person name="Dusheyko S."/>
            <person name="Eads B.D."/>
            <person name="Frohlich T."/>
            <person name="Geiler-Samerotte K.A."/>
            <person name="Gerlach D."/>
            <person name="Hatcher P."/>
            <person name="Jogdeo S."/>
            <person name="Krijgsveld J."/>
            <person name="Kriventseva E.V."/>
            <person name="Kultz D."/>
            <person name="Laforsch C."/>
            <person name="Lindquist E."/>
            <person name="Lopez J."/>
            <person name="Manak J.R."/>
            <person name="Muller J."/>
            <person name="Pangilinan J."/>
            <person name="Patwardhan R.P."/>
            <person name="Pitluck S."/>
            <person name="Pritham E.J."/>
            <person name="Rechtsteiner A."/>
            <person name="Rho M."/>
            <person name="Rogozin I.B."/>
            <person name="Sakarya O."/>
            <person name="Salamov A."/>
            <person name="Schaack S."/>
            <person name="Shapiro H."/>
            <person name="Shiga Y."/>
            <person name="Skalitzky C."/>
            <person name="Smith Z."/>
            <person name="Souvorov A."/>
            <person name="Sung W."/>
            <person name="Tang Z."/>
            <person name="Tsuchiya D."/>
            <person name="Tu H."/>
            <person name="Vos H."/>
            <person name="Wang M."/>
            <person name="Wolf Y.I."/>
            <person name="Yamagata H."/>
            <person name="Yamada T."/>
            <person name="Ye Y."/>
            <person name="Shaw J.R."/>
            <person name="Andrews J."/>
            <person name="Crease T.J."/>
            <person name="Tang H."/>
            <person name="Lucas S.M."/>
            <person name="Robertson H.M."/>
            <person name="Bork P."/>
            <person name="Koonin E.V."/>
            <person name="Zdobnov E.M."/>
            <person name="Grigoriev I.V."/>
            <person name="Lynch M."/>
            <person name="Boore J.L."/>
        </authorList>
    </citation>
    <scope>NUCLEOTIDE SEQUENCE [LARGE SCALE GENOMIC DNA]</scope>
</reference>
<feature type="region of interest" description="Disordered" evidence="3">
    <location>
        <begin position="545"/>
        <end position="567"/>
    </location>
</feature>